<organism evidence="9 10">
    <name type="scientific">Vibrio amylolyticus</name>
    <dbReference type="NCBI Taxonomy" id="2847292"/>
    <lineage>
        <taxon>Bacteria</taxon>
        <taxon>Pseudomonadati</taxon>
        <taxon>Pseudomonadota</taxon>
        <taxon>Gammaproteobacteria</taxon>
        <taxon>Vibrionales</taxon>
        <taxon>Vibrionaceae</taxon>
        <taxon>Vibrio</taxon>
    </lineage>
</organism>
<dbReference type="PANTHER" id="PTHR21624:SF1">
    <property type="entry name" value="ALKYLGLYCEROL MONOOXYGENASE"/>
    <property type="match status" value="1"/>
</dbReference>
<dbReference type="GO" id="GO:0050479">
    <property type="term" value="F:glyceryl-ether monooxygenase activity"/>
    <property type="evidence" value="ECO:0007669"/>
    <property type="project" value="TreeGrafter"/>
</dbReference>
<dbReference type="GO" id="GO:0005506">
    <property type="term" value="F:iron ion binding"/>
    <property type="evidence" value="ECO:0007669"/>
    <property type="project" value="InterPro"/>
</dbReference>
<evidence type="ECO:0000259" key="8">
    <source>
        <dbReference type="Pfam" id="PF04116"/>
    </source>
</evidence>
<sequence>MIDPELTRLLFFVGTFLICATWEWLLPKKKLTQNKSVRWLNNIAIISLGSVLVSVLLPIVAYQAAVYATNEGIGLFHYLSTPTVLTIVFSVLLLDFAIYIQHIVFHRVPILWRLHRVHHADQDIDLTTGSRFHPIEILLSMLIKVSIVIALGIPPIAVVVFEVLLNVSAMFNHSNGKLSSKIDAAVRMLIVTPDMHRVHHSIMVKETHSNFGFFLSVWDKIFGTYIEQPKQGHDGMTIGLPKFRSSREQWLDRMLTQPFRKD</sequence>
<comment type="subcellular location">
    <subcellularLocation>
        <location evidence="1">Endomembrane system</location>
        <topology evidence="1">Multi-pass membrane protein</topology>
    </subcellularLocation>
</comment>
<keyword evidence="4" id="KW-0560">Oxidoreductase</keyword>
<dbReference type="GO" id="GO:0016020">
    <property type="term" value="C:membrane"/>
    <property type="evidence" value="ECO:0007669"/>
    <property type="project" value="GOC"/>
</dbReference>
<feature type="domain" description="Fatty acid hydroxylase" evidence="8">
    <location>
        <begin position="88"/>
        <end position="224"/>
    </location>
</feature>
<feature type="transmembrane region" description="Helical" evidence="7">
    <location>
        <begin position="141"/>
        <end position="165"/>
    </location>
</feature>
<dbReference type="GO" id="GO:0006643">
    <property type="term" value="P:membrane lipid metabolic process"/>
    <property type="evidence" value="ECO:0007669"/>
    <property type="project" value="TreeGrafter"/>
</dbReference>
<reference evidence="9" key="1">
    <citation type="submission" date="2021-11" db="EMBL/GenBank/DDBJ databases">
        <title>Vibrio ZSDE26 sp. nov. and Vibrio ZSDZ34 sp. nov., isolated from coastal seawater in Qingdao.</title>
        <authorList>
            <person name="Zhang P."/>
        </authorList>
    </citation>
    <scope>NUCLEOTIDE SEQUENCE</scope>
    <source>
        <strain evidence="9">ZSDE26</strain>
    </source>
</reference>
<dbReference type="InterPro" id="IPR006694">
    <property type="entry name" value="Fatty_acid_hydroxylase"/>
</dbReference>
<evidence type="ECO:0000256" key="2">
    <source>
        <dbReference type="ARBA" id="ARBA00022692"/>
    </source>
</evidence>
<evidence type="ECO:0000256" key="5">
    <source>
        <dbReference type="ARBA" id="ARBA00023098"/>
    </source>
</evidence>
<evidence type="ECO:0000256" key="1">
    <source>
        <dbReference type="ARBA" id="ARBA00004127"/>
    </source>
</evidence>
<dbReference type="RefSeq" id="WP_248010045.1">
    <property type="nucleotide sequence ID" value="NZ_JAJHVV010000011.1"/>
</dbReference>
<accession>A0A9X2BJ87</accession>
<dbReference type="InterPro" id="IPR051689">
    <property type="entry name" value="Sterol_desaturase/TMEM195"/>
</dbReference>
<evidence type="ECO:0000256" key="3">
    <source>
        <dbReference type="ARBA" id="ARBA00022989"/>
    </source>
</evidence>
<dbReference type="EMBL" id="JAJHVV010000011">
    <property type="protein sequence ID" value="MCK6264965.1"/>
    <property type="molecule type" value="Genomic_DNA"/>
</dbReference>
<gene>
    <name evidence="9" type="ORF">KP803_16930</name>
</gene>
<comment type="caution">
    <text evidence="9">The sequence shown here is derived from an EMBL/GenBank/DDBJ whole genome shotgun (WGS) entry which is preliminary data.</text>
</comment>
<keyword evidence="3 7" id="KW-1133">Transmembrane helix</keyword>
<keyword evidence="6 7" id="KW-0472">Membrane</keyword>
<dbReference type="Pfam" id="PF04116">
    <property type="entry name" value="FA_hydroxylase"/>
    <property type="match status" value="1"/>
</dbReference>
<evidence type="ECO:0000256" key="6">
    <source>
        <dbReference type="ARBA" id="ARBA00023136"/>
    </source>
</evidence>
<evidence type="ECO:0000313" key="9">
    <source>
        <dbReference type="EMBL" id="MCK6264965.1"/>
    </source>
</evidence>
<name>A0A9X2BJ87_9VIBR</name>
<feature type="transmembrane region" description="Helical" evidence="7">
    <location>
        <begin position="84"/>
        <end position="105"/>
    </location>
</feature>
<keyword evidence="5" id="KW-0443">Lipid metabolism</keyword>
<keyword evidence="2 7" id="KW-0812">Transmembrane</keyword>
<feature type="transmembrane region" description="Helical" evidence="7">
    <location>
        <begin position="39"/>
        <end position="64"/>
    </location>
</feature>
<evidence type="ECO:0000256" key="4">
    <source>
        <dbReference type="ARBA" id="ARBA00023002"/>
    </source>
</evidence>
<evidence type="ECO:0000256" key="7">
    <source>
        <dbReference type="SAM" id="Phobius"/>
    </source>
</evidence>
<proteinExistence type="predicted"/>
<keyword evidence="10" id="KW-1185">Reference proteome</keyword>
<evidence type="ECO:0000313" key="10">
    <source>
        <dbReference type="Proteomes" id="UP001139559"/>
    </source>
</evidence>
<dbReference type="Proteomes" id="UP001139559">
    <property type="component" value="Unassembled WGS sequence"/>
</dbReference>
<protein>
    <submittedName>
        <fullName evidence="9">Sterol desaturase family protein</fullName>
    </submittedName>
</protein>
<feature type="transmembrane region" description="Helical" evidence="7">
    <location>
        <begin position="6"/>
        <end position="27"/>
    </location>
</feature>
<dbReference type="AlphaFoldDB" id="A0A9X2BJ87"/>
<dbReference type="PANTHER" id="PTHR21624">
    <property type="entry name" value="STEROL DESATURASE-RELATED PROTEIN"/>
    <property type="match status" value="1"/>
</dbReference>
<dbReference type="GO" id="GO:0012505">
    <property type="term" value="C:endomembrane system"/>
    <property type="evidence" value="ECO:0007669"/>
    <property type="project" value="UniProtKB-SubCell"/>
</dbReference>
<dbReference type="GO" id="GO:0008610">
    <property type="term" value="P:lipid biosynthetic process"/>
    <property type="evidence" value="ECO:0007669"/>
    <property type="project" value="InterPro"/>
</dbReference>